<protein>
    <submittedName>
        <fullName evidence="1">Uncharacterized protein</fullName>
    </submittedName>
</protein>
<evidence type="ECO:0000313" key="1">
    <source>
        <dbReference type="EMBL" id="AZE53644.1"/>
    </source>
</evidence>
<gene>
    <name evidence="1" type="ORF">C4K03_1473</name>
</gene>
<dbReference type="RefSeq" id="WP_124376699.1">
    <property type="nucleotide sequence ID" value="NZ_CP027754.1"/>
</dbReference>
<proteinExistence type="predicted"/>
<sequence length="61" mass="6891">MAQNWLVNFSDKQGNKIAVVQVNCYQAPRAVSIAMGMLKKRDAEKHELVLRQSFSILVEDA</sequence>
<organism evidence="1 2">
    <name type="scientific">Pseudomonas synxantha</name>
    <dbReference type="NCBI Taxonomy" id="47883"/>
    <lineage>
        <taxon>Bacteria</taxon>
        <taxon>Pseudomonadati</taxon>
        <taxon>Pseudomonadota</taxon>
        <taxon>Gammaproteobacteria</taxon>
        <taxon>Pseudomonadales</taxon>
        <taxon>Pseudomonadaceae</taxon>
        <taxon>Pseudomonas</taxon>
    </lineage>
</organism>
<accession>A0A3G7U2P3</accession>
<dbReference type="Proteomes" id="UP000268696">
    <property type="component" value="Chromosome"/>
</dbReference>
<dbReference type="AlphaFoldDB" id="A0A3G7U2P3"/>
<reference evidence="1 2" key="1">
    <citation type="submission" date="2018-03" db="EMBL/GenBank/DDBJ databases">
        <title>Diversity of phytobeneficial traits revealed by whole-genome analysis of worldwide-isolated phenazine-producing Pseudomonas spp.</title>
        <authorList>
            <person name="Biessy A."/>
            <person name="Novinscak A."/>
            <person name="Blom J."/>
            <person name="Leger G."/>
            <person name="Thomashow L.S."/>
            <person name="Cazorla F.M."/>
            <person name="Josic D."/>
            <person name="Filion M."/>
        </authorList>
    </citation>
    <scope>NUCLEOTIDE SEQUENCE [LARGE SCALE GENOMIC DNA]</scope>
    <source>
        <strain evidence="1 2">30B</strain>
    </source>
</reference>
<name>A0A3G7U2P3_9PSED</name>
<dbReference type="EMBL" id="CP027754">
    <property type="protein sequence ID" value="AZE53644.1"/>
    <property type="molecule type" value="Genomic_DNA"/>
</dbReference>
<evidence type="ECO:0000313" key="2">
    <source>
        <dbReference type="Proteomes" id="UP000268696"/>
    </source>
</evidence>